<dbReference type="STRING" id="1150626.PHAMO_210250"/>
<dbReference type="NCBIfam" id="TIGR02824">
    <property type="entry name" value="quinone_pig3"/>
    <property type="match status" value="1"/>
</dbReference>
<dbReference type="AlphaFoldDB" id="H8FQV1"/>
<reference evidence="4 5" key="1">
    <citation type="journal article" date="2012" name="J. Bacteriol.">
        <title>Draft Genome Sequence of the Purple Photosynthetic Bacterium Phaeospirillum molischianum DSM120, a Particularly Versatile Bacterium.</title>
        <authorList>
            <person name="Duquesne K."/>
            <person name="Prima V."/>
            <person name="Ji B."/>
            <person name="Rouy Z."/>
            <person name="Medigue C."/>
            <person name="Talla E."/>
            <person name="Sturgis J.N."/>
        </authorList>
    </citation>
    <scope>NUCLEOTIDE SEQUENCE [LARGE SCALE GENOMIC DNA]</scope>
    <source>
        <strain evidence="5">DSM120</strain>
    </source>
</reference>
<dbReference type="InterPro" id="IPR011032">
    <property type="entry name" value="GroES-like_sf"/>
</dbReference>
<dbReference type="Pfam" id="PF00107">
    <property type="entry name" value="ADH_zinc_N"/>
    <property type="match status" value="1"/>
</dbReference>
<keyword evidence="2 4" id="KW-0560">Oxidoreductase</keyword>
<dbReference type="GO" id="GO:0008270">
    <property type="term" value="F:zinc ion binding"/>
    <property type="evidence" value="ECO:0007669"/>
    <property type="project" value="InterPro"/>
</dbReference>
<dbReference type="SUPFAM" id="SSF51735">
    <property type="entry name" value="NAD(P)-binding Rossmann-fold domains"/>
    <property type="match status" value="1"/>
</dbReference>
<protein>
    <submittedName>
        <fullName evidence="4">Putative NADPH quinone oxidoreductase</fullName>
        <ecNumber evidence="4">1.6.5.5</ecNumber>
    </submittedName>
</protein>
<dbReference type="Proteomes" id="UP000004169">
    <property type="component" value="Unassembled WGS sequence"/>
</dbReference>
<evidence type="ECO:0000313" key="4">
    <source>
        <dbReference type="EMBL" id="CCG40739.1"/>
    </source>
</evidence>
<dbReference type="GO" id="GO:0070402">
    <property type="term" value="F:NADPH binding"/>
    <property type="evidence" value="ECO:0007669"/>
    <property type="project" value="TreeGrafter"/>
</dbReference>
<evidence type="ECO:0000313" key="5">
    <source>
        <dbReference type="Proteomes" id="UP000004169"/>
    </source>
</evidence>
<dbReference type="InterPro" id="IPR036291">
    <property type="entry name" value="NAD(P)-bd_dom_sf"/>
</dbReference>
<dbReference type="Gene3D" id="3.40.50.720">
    <property type="entry name" value="NAD(P)-binding Rossmann-like Domain"/>
    <property type="match status" value="1"/>
</dbReference>
<dbReference type="eggNOG" id="COG0604">
    <property type="taxonomic scope" value="Bacteria"/>
</dbReference>
<dbReference type="SMART" id="SM00829">
    <property type="entry name" value="PKS_ER"/>
    <property type="match status" value="1"/>
</dbReference>
<accession>H8FQV1</accession>
<dbReference type="InterPro" id="IPR002364">
    <property type="entry name" value="Quin_OxRdtase/zeta-crystal_CS"/>
</dbReference>
<dbReference type="PROSITE" id="PS01162">
    <property type="entry name" value="QOR_ZETA_CRYSTAL"/>
    <property type="match status" value="1"/>
</dbReference>
<evidence type="ECO:0000259" key="3">
    <source>
        <dbReference type="SMART" id="SM00829"/>
    </source>
</evidence>
<gene>
    <name evidence="4" type="ORF">PHAMO_210250</name>
</gene>
<dbReference type="PANTHER" id="PTHR48106">
    <property type="entry name" value="QUINONE OXIDOREDUCTASE PIG3-RELATED"/>
    <property type="match status" value="1"/>
</dbReference>
<evidence type="ECO:0000256" key="2">
    <source>
        <dbReference type="ARBA" id="ARBA00023002"/>
    </source>
</evidence>
<dbReference type="InterPro" id="IPR013154">
    <property type="entry name" value="ADH-like_N"/>
</dbReference>
<dbReference type="Gene3D" id="3.90.180.10">
    <property type="entry name" value="Medium-chain alcohol dehydrogenases, catalytic domain"/>
    <property type="match status" value="1"/>
</dbReference>
<dbReference type="PANTHER" id="PTHR48106:SF8">
    <property type="entry name" value="OS02G0805600 PROTEIN"/>
    <property type="match status" value="1"/>
</dbReference>
<keyword evidence="5" id="KW-1185">Reference proteome</keyword>
<dbReference type="EMBL" id="CAHP01000014">
    <property type="protein sequence ID" value="CCG40739.1"/>
    <property type="molecule type" value="Genomic_DNA"/>
</dbReference>
<dbReference type="GO" id="GO:0003960">
    <property type="term" value="F:quinone reductase (NADPH) activity"/>
    <property type="evidence" value="ECO:0007669"/>
    <property type="project" value="UniProtKB-EC"/>
</dbReference>
<feature type="domain" description="Enoyl reductase (ER)" evidence="3">
    <location>
        <begin position="16"/>
        <end position="329"/>
    </location>
</feature>
<name>H8FQV1_MAGML</name>
<sequence>MMTPETMACIEIARPGAPEVLTLATRPTPIPGAGEVVIKVVAAGINRPDVLQRQGVYPPPPGASDLPGLEVAGTIAALGSGVVEPALGSAVCALVPGGGYAEYCVVDARLCLPLPQGFDFIRAAALPETLFTVWHNVFERGRLAAGESLLVHGGAGGIGTTAIQLAKAMGATVFATAGGAEKASACASLGADRAIDYQSEDFVEVIKAATGGRGVDVILDMVGGEYVARNIKALAPDGRLVSIAFLRGSTVEVNLMPVMLKRLTLTGSTLRPQSNDRKAAMAEALHRTVWPLLDQGRIAPLINATFPLADAAEAHRLMEANTHIGKIVLTV</sequence>
<dbReference type="EC" id="1.6.5.5" evidence="4"/>
<keyword evidence="1" id="KW-0521">NADP</keyword>
<evidence type="ECO:0000256" key="1">
    <source>
        <dbReference type="ARBA" id="ARBA00022857"/>
    </source>
</evidence>
<organism evidence="4 5">
    <name type="scientific">Magnetospirillum molischianum DSM 120</name>
    <dbReference type="NCBI Taxonomy" id="1150626"/>
    <lineage>
        <taxon>Bacteria</taxon>
        <taxon>Pseudomonadati</taxon>
        <taxon>Pseudomonadota</taxon>
        <taxon>Alphaproteobacteria</taxon>
        <taxon>Rhodospirillales</taxon>
        <taxon>Rhodospirillaceae</taxon>
        <taxon>Magnetospirillum</taxon>
    </lineage>
</organism>
<dbReference type="InterPro" id="IPR014189">
    <property type="entry name" value="Quinone_OxRdtase_PIG3"/>
</dbReference>
<dbReference type="CDD" id="cd05276">
    <property type="entry name" value="p53_inducible_oxidoreductase"/>
    <property type="match status" value="1"/>
</dbReference>
<dbReference type="InterPro" id="IPR013149">
    <property type="entry name" value="ADH-like_C"/>
</dbReference>
<dbReference type="InterPro" id="IPR020843">
    <property type="entry name" value="ER"/>
</dbReference>
<dbReference type="SUPFAM" id="SSF50129">
    <property type="entry name" value="GroES-like"/>
    <property type="match status" value="1"/>
</dbReference>
<dbReference type="Pfam" id="PF08240">
    <property type="entry name" value="ADH_N"/>
    <property type="match status" value="1"/>
</dbReference>
<comment type="caution">
    <text evidence="4">The sequence shown here is derived from an EMBL/GenBank/DDBJ whole genome shotgun (WGS) entry which is preliminary data.</text>
</comment>
<proteinExistence type="predicted"/>